<dbReference type="AlphaFoldDB" id="A0A1S7PQ98"/>
<reference evidence="2" key="1">
    <citation type="submission" date="2016-01" db="EMBL/GenBank/DDBJ databases">
        <authorList>
            <person name="Regsiter A."/>
            <person name="william w."/>
        </authorList>
    </citation>
    <scope>NUCLEOTIDE SEQUENCE [LARGE SCALE GENOMIC DNA]</scope>
    <source>
        <strain evidence="2">CFBP 6623</strain>
    </source>
</reference>
<dbReference type="Proteomes" id="UP000191988">
    <property type="component" value="Unassembled WGS sequence"/>
</dbReference>
<name>A0A1S7PQ98_9HYPH</name>
<protein>
    <submittedName>
        <fullName evidence="1">Uncharacterized protein</fullName>
    </submittedName>
</protein>
<keyword evidence="2" id="KW-1185">Reference proteome</keyword>
<dbReference type="EMBL" id="FBWK01000021">
    <property type="protein sequence ID" value="CUX24630.1"/>
    <property type="molecule type" value="Genomic_DNA"/>
</dbReference>
<accession>A0A1S7PQ98</accession>
<proteinExistence type="predicted"/>
<organism evidence="1 2">
    <name type="scientific">Agrobacterium tomkonis CFBP 6623</name>
    <dbReference type="NCBI Taxonomy" id="1183432"/>
    <lineage>
        <taxon>Bacteria</taxon>
        <taxon>Pseudomonadati</taxon>
        <taxon>Pseudomonadota</taxon>
        <taxon>Alphaproteobacteria</taxon>
        <taxon>Hyphomicrobiales</taxon>
        <taxon>Rhizobiaceae</taxon>
        <taxon>Rhizobium/Agrobacterium group</taxon>
        <taxon>Agrobacterium</taxon>
        <taxon>Agrobacterium tumefaciens complex</taxon>
    </lineage>
</organism>
<sequence>MFRWECRACSENRHSPRALSLYSQGPRTCVPPFRTVHHMAYLQAIRQCHEFLDRQRFCPPCGVNARLFQQCFAAKALHALPQHLAPLTEGGFSHFFKLGDIARQGLVLGQQVHDGGCHLRRWAEGLRRDVEGHFRYRAPAGENAEAAVMIVAFFSHDALADFLLEHQRHGEPERRPRLRQKPVDQQLCADIIRQVGDDTHRFTGGNHRLEIGLEGIALNHLETPGIMRFDFRQRRQATAVAFDGDDFLCAERKNGAGEAARARADLDHRHAFERPRCPGDLLGEVEVEQEVLPKGFLRIEPMALDDIAQRWQSVYGRHYTTARLRV</sequence>
<evidence type="ECO:0000313" key="1">
    <source>
        <dbReference type="EMBL" id="CUX24630.1"/>
    </source>
</evidence>
<evidence type="ECO:0000313" key="2">
    <source>
        <dbReference type="Proteomes" id="UP000191988"/>
    </source>
</evidence>
<gene>
    <name evidence="1" type="ORF">AGR3A_Cc280060</name>
</gene>